<dbReference type="AlphaFoldDB" id="A0A3R7P2I0"/>
<comment type="caution">
    <text evidence="3">The sequence shown here is derived from an EMBL/GenBank/DDBJ whole genome shotgun (WGS) entry which is preliminary data.</text>
</comment>
<accession>A0A3R7P2I0</accession>
<dbReference type="InterPro" id="IPR027417">
    <property type="entry name" value="P-loop_NTPase"/>
</dbReference>
<feature type="signal peptide" evidence="2">
    <location>
        <begin position="1"/>
        <end position="23"/>
    </location>
</feature>
<organism evidence="3 4">
    <name type="scientific">Penaeus vannamei</name>
    <name type="common">Whiteleg shrimp</name>
    <name type="synonym">Litopenaeus vannamei</name>
    <dbReference type="NCBI Taxonomy" id="6689"/>
    <lineage>
        <taxon>Eukaryota</taxon>
        <taxon>Metazoa</taxon>
        <taxon>Ecdysozoa</taxon>
        <taxon>Arthropoda</taxon>
        <taxon>Crustacea</taxon>
        <taxon>Multicrustacea</taxon>
        <taxon>Malacostraca</taxon>
        <taxon>Eumalacostraca</taxon>
        <taxon>Eucarida</taxon>
        <taxon>Decapoda</taxon>
        <taxon>Dendrobranchiata</taxon>
        <taxon>Penaeoidea</taxon>
        <taxon>Penaeidae</taxon>
        <taxon>Penaeus</taxon>
    </lineage>
</organism>
<comment type="similarity">
    <text evidence="1">Belongs to the ClpA/ClpB family. Torsin subfamily.</text>
</comment>
<dbReference type="Gene3D" id="3.40.50.300">
    <property type="entry name" value="P-loop containing nucleotide triphosphate hydrolases"/>
    <property type="match status" value="1"/>
</dbReference>
<reference evidence="3 4" key="2">
    <citation type="submission" date="2019-01" db="EMBL/GenBank/DDBJ databases">
        <title>The decoding of complex shrimp genome reveals the adaptation for benthos swimmer, frequently molting mechanism and breeding impact on genome.</title>
        <authorList>
            <person name="Sun Y."/>
            <person name="Gao Y."/>
            <person name="Yu Y."/>
        </authorList>
    </citation>
    <scope>NUCLEOTIDE SEQUENCE [LARGE SCALE GENOMIC DNA]</scope>
    <source>
        <tissue evidence="3">Muscle</tissue>
    </source>
</reference>
<proteinExistence type="inferred from homology"/>
<feature type="chain" id="PRO_5018773513" description="Torsin-1B" evidence="2">
    <location>
        <begin position="24"/>
        <end position="174"/>
    </location>
</feature>
<evidence type="ECO:0000256" key="1">
    <source>
        <dbReference type="ARBA" id="ARBA00006235"/>
    </source>
</evidence>
<evidence type="ECO:0000256" key="2">
    <source>
        <dbReference type="SAM" id="SignalP"/>
    </source>
</evidence>
<dbReference type="PANTHER" id="PTHR10760">
    <property type="entry name" value="TORSIN"/>
    <property type="match status" value="1"/>
</dbReference>
<sequence length="174" mass="19709">MKPQLHWFFVCSIILLNTLQCDGIGFTFGFSAAAAAGAALYAGLNKLGCHFYECCDPRADWIKFNATALALDFQHHLYGQHLVKDVVMKALKGHLSQNNPSKALVMSFHGWTGGGKNYVARFIAENIYKLGMRSNYVHLFVSTIHFPHEQQSDIYKLHLQDWIRGNKIHIPFPE</sequence>
<dbReference type="GO" id="GO:0005524">
    <property type="term" value="F:ATP binding"/>
    <property type="evidence" value="ECO:0007669"/>
    <property type="project" value="InterPro"/>
</dbReference>
<evidence type="ECO:0000313" key="4">
    <source>
        <dbReference type="Proteomes" id="UP000283509"/>
    </source>
</evidence>
<dbReference type="STRING" id="6689.A0A3R7P2I0"/>
<dbReference type="OrthoDB" id="19623at2759"/>
<dbReference type="Pfam" id="PF06309">
    <property type="entry name" value="Torsin"/>
    <property type="match status" value="1"/>
</dbReference>
<protein>
    <recommendedName>
        <fullName evidence="5">Torsin-1B</fullName>
    </recommendedName>
</protein>
<keyword evidence="2" id="KW-0732">Signal</keyword>
<dbReference type="InterPro" id="IPR010448">
    <property type="entry name" value="Torsin"/>
</dbReference>
<dbReference type="EMBL" id="QCYY01002014">
    <property type="protein sequence ID" value="ROT73617.1"/>
    <property type="molecule type" value="Genomic_DNA"/>
</dbReference>
<evidence type="ECO:0008006" key="5">
    <source>
        <dbReference type="Google" id="ProtNLM"/>
    </source>
</evidence>
<evidence type="ECO:0000313" key="3">
    <source>
        <dbReference type="EMBL" id="ROT73617.1"/>
    </source>
</evidence>
<dbReference type="GO" id="GO:0012505">
    <property type="term" value="C:endomembrane system"/>
    <property type="evidence" value="ECO:0007669"/>
    <property type="project" value="UniProtKB-ARBA"/>
</dbReference>
<dbReference type="GO" id="GO:0005737">
    <property type="term" value="C:cytoplasm"/>
    <property type="evidence" value="ECO:0007669"/>
    <property type="project" value="UniProtKB-ARBA"/>
</dbReference>
<dbReference type="Proteomes" id="UP000283509">
    <property type="component" value="Unassembled WGS sequence"/>
</dbReference>
<name>A0A3R7P2I0_PENVA</name>
<dbReference type="GO" id="GO:0016887">
    <property type="term" value="F:ATP hydrolysis activity"/>
    <property type="evidence" value="ECO:0007669"/>
    <property type="project" value="InterPro"/>
</dbReference>
<reference evidence="3 4" key="1">
    <citation type="submission" date="2018-04" db="EMBL/GenBank/DDBJ databases">
        <authorList>
            <person name="Zhang X."/>
            <person name="Yuan J."/>
            <person name="Li F."/>
            <person name="Xiang J."/>
        </authorList>
    </citation>
    <scope>NUCLEOTIDE SEQUENCE [LARGE SCALE GENOMIC DNA]</scope>
    <source>
        <tissue evidence="3">Muscle</tissue>
    </source>
</reference>
<dbReference type="PANTHER" id="PTHR10760:SF2">
    <property type="entry name" value="LD13476P-RELATED"/>
    <property type="match status" value="1"/>
</dbReference>
<gene>
    <name evidence="3" type="ORF">C7M84_007943</name>
</gene>
<keyword evidence="4" id="KW-1185">Reference proteome</keyword>